<evidence type="ECO:0000313" key="1">
    <source>
        <dbReference type="EMBL" id="KIM22547.1"/>
    </source>
</evidence>
<gene>
    <name evidence="1" type="ORF">M408DRAFT_284095</name>
</gene>
<reference evidence="1 2" key="1">
    <citation type="submission" date="2014-04" db="EMBL/GenBank/DDBJ databases">
        <authorList>
            <consortium name="DOE Joint Genome Institute"/>
            <person name="Kuo A."/>
            <person name="Zuccaro A."/>
            <person name="Kohler A."/>
            <person name="Nagy L.G."/>
            <person name="Floudas D."/>
            <person name="Copeland A."/>
            <person name="Barry K.W."/>
            <person name="Cichocki N."/>
            <person name="Veneault-Fourrey C."/>
            <person name="LaButti K."/>
            <person name="Lindquist E.A."/>
            <person name="Lipzen A."/>
            <person name="Lundell T."/>
            <person name="Morin E."/>
            <person name="Murat C."/>
            <person name="Sun H."/>
            <person name="Tunlid A."/>
            <person name="Henrissat B."/>
            <person name="Grigoriev I.V."/>
            <person name="Hibbett D.S."/>
            <person name="Martin F."/>
            <person name="Nordberg H.P."/>
            <person name="Cantor M.N."/>
            <person name="Hua S.X."/>
        </authorList>
    </citation>
    <scope>NUCLEOTIDE SEQUENCE [LARGE SCALE GENOMIC DNA]</scope>
    <source>
        <strain evidence="1 2">MAFF 305830</strain>
    </source>
</reference>
<dbReference type="HOGENOM" id="CLU_1274971_0_0_1"/>
<dbReference type="EMBL" id="KN824354">
    <property type="protein sequence ID" value="KIM22547.1"/>
    <property type="molecule type" value="Genomic_DNA"/>
</dbReference>
<accession>A0A0C2WZ12</accession>
<dbReference type="Proteomes" id="UP000054097">
    <property type="component" value="Unassembled WGS sequence"/>
</dbReference>
<reference evidence="2" key="2">
    <citation type="submission" date="2015-01" db="EMBL/GenBank/DDBJ databases">
        <title>Evolutionary Origins and Diversification of the Mycorrhizal Mutualists.</title>
        <authorList>
            <consortium name="DOE Joint Genome Institute"/>
            <consortium name="Mycorrhizal Genomics Consortium"/>
            <person name="Kohler A."/>
            <person name="Kuo A."/>
            <person name="Nagy L.G."/>
            <person name="Floudas D."/>
            <person name="Copeland A."/>
            <person name="Barry K.W."/>
            <person name="Cichocki N."/>
            <person name="Veneault-Fourrey C."/>
            <person name="LaButti K."/>
            <person name="Lindquist E.A."/>
            <person name="Lipzen A."/>
            <person name="Lundell T."/>
            <person name="Morin E."/>
            <person name="Murat C."/>
            <person name="Riley R."/>
            <person name="Ohm R."/>
            <person name="Sun H."/>
            <person name="Tunlid A."/>
            <person name="Henrissat B."/>
            <person name="Grigoriev I.V."/>
            <person name="Hibbett D.S."/>
            <person name="Martin F."/>
        </authorList>
    </citation>
    <scope>NUCLEOTIDE SEQUENCE [LARGE SCALE GENOMIC DNA]</scope>
    <source>
        <strain evidence="2">MAFF 305830</strain>
    </source>
</reference>
<organism evidence="1 2">
    <name type="scientific">Serendipita vermifera MAFF 305830</name>
    <dbReference type="NCBI Taxonomy" id="933852"/>
    <lineage>
        <taxon>Eukaryota</taxon>
        <taxon>Fungi</taxon>
        <taxon>Dikarya</taxon>
        <taxon>Basidiomycota</taxon>
        <taxon>Agaricomycotina</taxon>
        <taxon>Agaricomycetes</taxon>
        <taxon>Sebacinales</taxon>
        <taxon>Serendipitaceae</taxon>
        <taxon>Serendipita</taxon>
    </lineage>
</organism>
<dbReference type="AlphaFoldDB" id="A0A0C2WZ12"/>
<sequence>MLGTQLPLHRRKHVRQIRWLMRRCWPLLEPEGPIVWAVRQAFLFSDASPRSTAIVFTLIRHNKNANSILLPIKIEFVPLDSPQLGSELLCHYKLQWSTTSPVYEGTWPLATGSCILENGVERREEAQLSPRFPYWLYVFFQCCIAGDFHPRMARIRLELLVDAFRQLGEPEPHHFTEFKLDHFDEWEYEPSREASFLRWKHMVEPVVNLL</sequence>
<keyword evidence="2" id="KW-1185">Reference proteome</keyword>
<protein>
    <submittedName>
        <fullName evidence="1">Uncharacterized protein</fullName>
    </submittedName>
</protein>
<proteinExistence type="predicted"/>
<evidence type="ECO:0000313" key="2">
    <source>
        <dbReference type="Proteomes" id="UP000054097"/>
    </source>
</evidence>
<name>A0A0C2WZ12_SERVB</name>